<sequence length="977" mass="103725">MKKLLGILVLGLLWCSVNETVLAGDCDASISEPTTSQLVCADNDSLTVTSDGSIAYNNPNAVNAQQEDGVTITIQASGSDKGTIKTTVTDSSDGDSAIQGQSSLNLTVDNSGTIWAGEDYGIKLIEAEKVTITNRAGGTIKASPDLSDSLIAIGGTKMGNCGTCVDGSTTSSGVGLTLHNYGTIDADSRTVYGGHASGHTSKKTKIYNYDGGMIDATASSAVKFRLAEDLELYNYSGATIQTGSGDYAVDLQGSSTITIDNAGTITSGARYGVECKDCTDLTLTNSGTIEATTNAALFLDGITGTNTITNSGTITNGDGNSPVTMKDAAGLTLVNSGTISSAGKWGINADNAFSPTITNSGTISASADSASGKGINLAQNQAGNLGTGATITNSGTIQALGAEAHGIRLGDGTGVYNDATITNSGTISGGDNSIWIDGSGTTGINIITKEAATYTGEIEMESAAVTMTLDCSITKDIEIEIHNKTNMTVTSNLCGNDTYEIVDSSKNADADNTETNGYLIIDEGLEVVSYNAKYRSENVSTKLKGLFNAANYINSGGPEDKFFRIFYSNVKRENMYKGSMAGVVGQLSPINWGNVTSNIFLGYSNHDGDFDNGEFLGGDNYALGLKNVFTKNGVKISFSPMIGLNDLDVTDYDSDSGAKVKTNLLSEFLAINGKIDKEIKTSEEGSLNISVQSTLGMQSFSDYISKFSDGDLSVDESVEQILSGGFEVKYNEELGKGFIIRPYVGVSLNRNLNDNIAIVADDDNTSTSPAYSVTSGYYVGLTLNKEAKDINFDLDLMYGNEDGLINQIAAVAFTKSFGKAKKETIKLEPVPDLPKIDESLTTQDYNKTFKEIEMLRDLNKKIKVENAKLKTQNEKLKLLAQKTLEENEVSKKLIVELLKENEKVKLENQIFKNRILENENKELIEQLEGSNAGNKPSRIFLLIFGTIFGIGVLGSAKIITLSTASIYNRIMYRPVRA</sequence>
<dbReference type="SUPFAM" id="SSF103515">
    <property type="entry name" value="Autotransporter"/>
    <property type="match status" value="1"/>
</dbReference>
<dbReference type="EMBL" id="GU568004">
    <property type="protein sequence ID" value="ADI23046.1"/>
    <property type="molecule type" value="Genomic_DNA"/>
</dbReference>
<reference evidence="4" key="1">
    <citation type="submission" date="2010-01" db="EMBL/GenBank/DDBJ databases">
        <title>Genome fragments of uncultured bacteria from the North Pacific subtropical Gyre.</title>
        <authorList>
            <person name="Pham V.D."/>
            <person name="Delong E.F."/>
        </authorList>
    </citation>
    <scope>NUCLEOTIDE SEQUENCE</scope>
</reference>
<keyword evidence="2" id="KW-0812">Transmembrane</keyword>
<keyword evidence="1" id="KW-0175">Coiled coil</keyword>
<dbReference type="InterPro" id="IPR036709">
    <property type="entry name" value="Autotransporte_beta_dom_sf"/>
</dbReference>
<protein>
    <recommendedName>
        <fullName evidence="5">Autotransporter domain-containing protein</fullName>
    </recommendedName>
</protein>
<evidence type="ECO:0000256" key="3">
    <source>
        <dbReference type="SAM" id="SignalP"/>
    </source>
</evidence>
<feature type="transmembrane region" description="Helical" evidence="2">
    <location>
        <begin position="939"/>
        <end position="967"/>
    </location>
</feature>
<feature type="coiled-coil region" evidence="1">
    <location>
        <begin position="852"/>
        <end position="933"/>
    </location>
</feature>
<dbReference type="AlphaFoldDB" id="E7C6H2"/>
<evidence type="ECO:0000256" key="1">
    <source>
        <dbReference type="SAM" id="Coils"/>
    </source>
</evidence>
<keyword evidence="2" id="KW-0472">Membrane</keyword>
<keyword evidence="2" id="KW-1133">Transmembrane helix</keyword>
<organism evidence="4">
    <name type="scientific">uncultured Planctomycetales bacterium HF0770_03I01</name>
    <dbReference type="NCBI Taxonomy" id="723609"/>
    <lineage>
        <taxon>Bacteria</taxon>
        <taxon>Pseudomonadati</taxon>
        <taxon>Planctomycetota</taxon>
        <taxon>Planctomycetia</taxon>
        <taxon>Planctomycetales</taxon>
        <taxon>environmental samples</taxon>
    </lineage>
</organism>
<evidence type="ECO:0000313" key="4">
    <source>
        <dbReference type="EMBL" id="ADI23046.1"/>
    </source>
</evidence>
<feature type="signal peptide" evidence="3">
    <location>
        <begin position="1"/>
        <end position="23"/>
    </location>
</feature>
<name>E7C6H2_9BACT</name>
<evidence type="ECO:0008006" key="5">
    <source>
        <dbReference type="Google" id="ProtNLM"/>
    </source>
</evidence>
<evidence type="ECO:0000256" key="2">
    <source>
        <dbReference type="SAM" id="Phobius"/>
    </source>
</evidence>
<proteinExistence type="predicted"/>
<feature type="chain" id="PRO_5003217802" description="Autotransporter domain-containing protein" evidence="3">
    <location>
        <begin position="24"/>
        <end position="977"/>
    </location>
</feature>
<accession>E7C6H2</accession>
<keyword evidence="3" id="KW-0732">Signal</keyword>